<dbReference type="Proteomes" id="UP000076871">
    <property type="component" value="Unassembled WGS sequence"/>
</dbReference>
<evidence type="ECO:0000313" key="1">
    <source>
        <dbReference type="EMBL" id="KZT05111.1"/>
    </source>
</evidence>
<sequence length="64" mass="7276">MGVLQFMWLVSDNTPLTSEVARVNEPTTNRLRKAGMVELDGASRMSRASWIDMSYRPVEANDHH</sequence>
<dbReference type="InParanoid" id="A0A165DKZ3"/>
<dbReference type="RefSeq" id="XP_040762851.1">
    <property type="nucleotide sequence ID" value="XM_040909207.1"/>
</dbReference>
<dbReference type="AlphaFoldDB" id="A0A165DKZ3"/>
<gene>
    <name evidence="1" type="ORF">LAESUDRAFT_727368</name>
</gene>
<keyword evidence="2" id="KW-1185">Reference proteome</keyword>
<evidence type="ECO:0000313" key="2">
    <source>
        <dbReference type="Proteomes" id="UP000076871"/>
    </source>
</evidence>
<dbReference type="EMBL" id="KV427632">
    <property type="protein sequence ID" value="KZT05111.1"/>
    <property type="molecule type" value="Genomic_DNA"/>
</dbReference>
<name>A0A165DKZ3_9APHY</name>
<reference evidence="1 2" key="1">
    <citation type="journal article" date="2016" name="Mol. Biol. Evol.">
        <title>Comparative Genomics of Early-Diverging Mushroom-Forming Fungi Provides Insights into the Origins of Lignocellulose Decay Capabilities.</title>
        <authorList>
            <person name="Nagy L.G."/>
            <person name="Riley R."/>
            <person name="Tritt A."/>
            <person name="Adam C."/>
            <person name="Daum C."/>
            <person name="Floudas D."/>
            <person name="Sun H."/>
            <person name="Yadav J.S."/>
            <person name="Pangilinan J."/>
            <person name="Larsson K.H."/>
            <person name="Matsuura K."/>
            <person name="Barry K."/>
            <person name="Labutti K."/>
            <person name="Kuo R."/>
            <person name="Ohm R.A."/>
            <person name="Bhattacharya S.S."/>
            <person name="Shirouzu T."/>
            <person name="Yoshinaga Y."/>
            <person name="Martin F.M."/>
            <person name="Grigoriev I.V."/>
            <person name="Hibbett D.S."/>
        </authorList>
    </citation>
    <scope>NUCLEOTIDE SEQUENCE [LARGE SCALE GENOMIC DNA]</scope>
    <source>
        <strain evidence="1 2">93-53</strain>
    </source>
</reference>
<proteinExistence type="predicted"/>
<dbReference type="OrthoDB" id="2644397at2759"/>
<accession>A0A165DKZ3</accession>
<dbReference type="GeneID" id="63826236"/>
<protein>
    <submittedName>
        <fullName evidence="1">Uncharacterized protein</fullName>
    </submittedName>
</protein>
<organism evidence="1 2">
    <name type="scientific">Laetiporus sulphureus 93-53</name>
    <dbReference type="NCBI Taxonomy" id="1314785"/>
    <lineage>
        <taxon>Eukaryota</taxon>
        <taxon>Fungi</taxon>
        <taxon>Dikarya</taxon>
        <taxon>Basidiomycota</taxon>
        <taxon>Agaricomycotina</taxon>
        <taxon>Agaricomycetes</taxon>
        <taxon>Polyporales</taxon>
        <taxon>Laetiporus</taxon>
    </lineage>
</organism>